<accession>A0A4R2QJE8</accession>
<gene>
    <name evidence="1" type="ORF">EV191_109219</name>
</gene>
<reference evidence="1 2" key="1">
    <citation type="submission" date="2019-03" db="EMBL/GenBank/DDBJ databases">
        <title>Genomic Encyclopedia of Type Strains, Phase IV (KMG-IV): sequencing the most valuable type-strain genomes for metagenomic binning, comparative biology and taxonomic classification.</title>
        <authorList>
            <person name="Goeker M."/>
        </authorList>
    </citation>
    <scope>NUCLEOTIDE SEQUENCE [LARGE SCALE GENOMIC DNA]</scope>
    <source>
        <strain evidence="1 2">DSM 45765</strain>
    </source>
</reference>
<evidence type="ECO:0000313" key="2">
    <source>
        <dbReference type="Proteomes" id="UP000294911"/>
    </source>
</evidence>
<keyword evidence="2" id="KW-1185">Reference proteome</keyword>
<comment type="caution">
    <text evidence="1">The sequence shown here is derived from an EMBL/GenBank/DDBJ whole genome shotgun (WGS) entry which is preliminary data.</text>
</comment>
<name>A0A4R2QJE8_9PSEU</name>
<dbReference type="RefSeq" id="WP_132878678.1">
    <property type="nucleotide sequence ID" value="NZ_SLXQ01000009.1"/>
</dbReference>
<evidence type="ECO:0000313" key="1">
    <source>
        <dbReference type="EMBL" id="TCP49397.1"/>
    </source>
</evidence>
<organism evidence="1 2">
    <name type="scientific">Tamaricihabitans halophyticus</name>
    <dbReference type="NCBI Taxonomy" id="1262583"/>
    <lineage>
        <taxon>Bacteria</taxon>
        <taxon>Bacillati</taxon>
        <taxon>Actinomycetota</taxon>
        <taxon>Actinomycetes</taxon>
        <taxon>Pseudonocardiales</taxon>
        <taxon>Pseudonocardiaceae</taxon>
        <taxon>Tamaricihabitans</taxon>
    </lineage>
</organism>
<dbReference type="AlphaFoldDB" id="A0A4R2QJE8"/>
<dbReference type="EMBL" id="SLXQ01000009">
    <property type="protein sequence ID" value="TCP49397.1"/>
    <property type="molecule type" value="Genomic_DNA"/>
</dbReference>
<sequence length="104" mass="12031">MNELWYRILATRVYEYLARVDAFAGPDARGLELRRLTAAWRALLRLHGYVGRRRCGLCAGRGRATRIWLAGKPGSCSVWWVAHAYFTRRLRADEQRDAAQRPRG</sequence>
<proteinExistence type="predicted"/>
<protein>
    <submittedName>
        <fullName evidence="1">Uncharacterized protein</fullName>
    </submittedName>
</protein>
<dbReference type="Proteomes" id="UP000294911">
    <property type="component" value="Unassembled WGS sequence"/>
</dbReference>